<name>A0A379IKW5_PSEFL</name>
<dbReference type="OrthoDB" id="5898434at2"/>
<dbReference type="RefSeq" id="WP_054895967.1">
    <property type="nucleotide sequence ID" value="NZ_UGUS01000002.1"/>
</dbReference>
<dbReference type="Proteomes" id="UP000255125">
    <property type="component" value="Unassembled WGS sequence"/>
</dbReference>
<evidence type="ECO:0000313" key="2">
    <source>
        <dbReference type="Proteomes" id="UP000255125"/>
    </source>
</evidence>
<organism evidence="1 2">
    <name type="scientific">Pseudomonas fluorescens</name>
    <dbReference type="NCBI Taxonomy" id="294"/>
    <lineage>
        <taxon>Bacteria</taxon>
        <taxon>Pseudomonadati</taxon>
        <taxon>Pseudomonadota</taxon>
        <taxon>Gammaproteobacteria</taxon>
        <taxon>Pseudomonadales</taxon>
        <taxon>Pseudomonadaceae</taxon>
        <taxon>Pseudomonas</taxon>
    </lineage>
</organism>
<dbReference type="AlphaFoldDB" id="A0A379IKW5"/>
<accession>A0A379IKW5</accession>
<sequence length="168" mass="19601">MTTQAFDSRNKLDFEKNTEQLAEGILQIASDKSLKPTVAELSRITGIHRNTIRMRGWPMEKLEAIKESRIVEAMVQKVKAEKKQDPKTILMQRLEKSRLEVLYWFNRYQDVESSYATLDKRLTGVIESRAYYVDQNAELTAKLKQRDTEIQKLRDALHMVSVNLEDPK</sequence>
<proteinExistence type="predicted"/>
<gene>
    <name evidence="1" type="ORF">NCTC10392_05462</name>
</gene>
<dbReference type="EMBL" id="UGUS01000002">
    <property type="protein sequence ID" value="SUD34176.1"/>
    <property type="molecule type" value="Genomic_DNA"/>
</dbReference>
<evidence type="ECO:0000313" key="1">
    <source>
        <dbReference type="EMBL" id="SUD34176.1"/>
    </source>
</evidence>
<protein>
    <submittedName>
        <fullName evidence="1">Uncharacterized protein</fullName>
    </submittedName>
</protein>
<reference evidence="1 2" key="1">
    <citation type="submission" date="2018-06" db="EMBL/GenBank/DDBJ databases">
        <authorList>
            <consortium name="Pathogen Informatics"/>
            <person name="Doyle S."/>
        </authorList>
    </citation>
    <scope>NUCLEOTIDE SEQUENCE [LARGE SCALE GENOMIC DNA]</scope>
    <source>
        <strain evidence="1 2">NCTC10392</strain>
    </source>
</reference>